<dbReference type="HOGENOM" id="CLU_1505683_0_0_1"/>
<evidence type="ECO:0000313" key="1">
    <source>
        <dbReference type="EnsemblPlants" id="OBART05G09100.1"/>
    </source>
</evidence>
<dbReference type="PaxDb" id="65489-OBART05G09100.1"/>
<proteinExistence type="predicted"/>
<organism evidence="1">
    <name type="scientific">Oryza barthii</name>
    <dbReference type="NCBI Taxonomy" id="65489"/>
    <lineage>
        <taxon>Eukaryota</taxon>
        <taxon>Viridiplantae</taxon>
        <taxon>Streptophyta</taxon>
        <taxon>Embryophyta</taxon>
        <taxon>Tracheophyta</taxon>
        <taxon>Spermatophyta</taxon>
        <taxon>Magnoliopsida</taxon>
        <taxon>Liliopsida</taxon>
        <taxon>Poales</taxon>
        <taxon>Poaceae</taxon>
        <taxon>BOP clade</taxon>
        <taxon>Oryzoideae</taxon>
        <taxon>Oryzeae</taxon>
        <taxon>Oryzinae</taxon>
        <taxon>Oryza</taxon>
    </lineage>
</organism>
<accession>A0A0D3G554</accession>
<keyword evidence="2" id="KW-1185">Reference proteome</keyword>
<reference evidence="1" key="2">
    <citation type="submission" date="2015-03" db="UniProtKB">
        <authorList>
            <consortium name="EnsemblPlants"/>
        </authorList>
    </citation>
    <scope>IDENTIFICATION</scope>
</reference>
<reference evidence="1" key="1">
    <citation type="journal article" date="2009" name="Rice">
        <title>De Novo Next Generation Sequencing of Plant Genomes.</title>
        <authorList>
            <person name="Rounsley S."/>
            <person name="Marri P.R."/>
            <person name="Yu Y."/>
            <person name="He R."/>
            <person name="Sisneros N."/>
            <person name="Goicoechea J.L."/>
            <person name="Lee S.J."/>
            <person name="Angelova A."/>
            <person name="Kudrna D."/>
            <person name="Luo M."/>
            <person name="Affourtit J."/>
            <person name="Desany B."/>
            <person name="Knight J."/>
            <person name="Niazi F."/>
            <person name="Egholm M."/>
            <person name="Wing R.A."/>
        </authorList>
    </citation>
    <scope>NUCLEOTIDE SEQUENCE [LARGE SCALE GENOMIC DNA]</scope>
    <source>
        <strain evidence="1">cv. IRGC 105608</strain>
    </source>
</reference>
<protein>
    <submittedName>
        <fullName evidence="1">Uncharacterized protein</fullName>
    </submittedName>
</protein>
<dbReference type="Proteomes" id="UP000026960">
    <property type="component" value="Chromosome 5"/>
</dbReference>
<name>A0A0D3G554_9ORYZ</name>
<dbReference type="Gramene" id="OBART05G09100.1">
    <property type="protein sequence ID" value="OBART05G09100.1"/>
    <property type="gene ID" value="OBART05G09100"/>
</dbReference>
<dbReference type="AlphaFoldDB" id="A0A0D3G554"/>
<evidence type="ECO:0000313" key="2">
    <source>
        <dbReference type="Proteomes" id="UP000026960"/>
    </source>
</evidence>
<sequence>MGLGHSAHPMRCGPRLVVGYPDTVYPTKTERGGVGDGAGLGALGIGVDGGDVGCSGDEQRRGGRAREQVHEVREVEVHAQEGEGKRINHDYFRFRYRSKNVINQGIDSLAVTEVIAAELFGFNSPLIYLYDPYSVQEGEVKRINPDCFRFRYCCDNVINQGIDSLAVTEVIAVELPLSK</sequence>
<dbReference type="EnsemblPlants" id="OBART05G09100.1">
    <property type="protein sequence ID" value="OBART05G09100.1"/>
    <property type="gene ID" value="OBART05G09100"/>
</dbReference>